<comment type="subcellular location">
    <subcellularLocation>
        <location evidence="5">Nucleus</location>
    </subcellularLocation>
</comment>
<keyword evidence="2 5" id="KW-0805">Transcription regulation</keyword>
<dbReference type="SUPFAM" id="SSF46785">
    <property type="entry name" value="Winged helix' DNA-binding domain"/>
    <property type="match status" value="1"/>
</dbReference>
<evidence type="ECO:0000259" key="6">
    <source>
        <dbReference type="SMART" id="SM01372"/>
    </source>
</evidence>
<dbReference type="OrthoDB" id="5318at2759"/>
<dbReference type="EMBL" id="MLAK01000111">
    <property type="protein sequence ID" value="OHT16430.1"/>
    <property type="molecule type" value="Genomic_DNA"/>
</dbReference>
<keyword evidence="4 5" id="KW-0804">Transcription</keyword>
<dbReference type="PANTHER" id="PTHR12081">
    <property type="entry name" value="TRANSCRIPTION FACTOR E2F"/>
    <property type="match status" value="1"/>
</dbReference>
<dbReference type="InterPro" id="IPR036388">
    <property type="entry name" value="WH-like_DNA-bd_sf"/>
</dbReference>
<gene>
    <name evidence="7" type="ORF">TRFO_02686</name>
</gene>
<protein>
    <recommendedName>
        <fullName evidence="6">E2F/DP family winged-helix DNA-binding domain-containing protein</fullName>
    </recommendedName>
</protein>
<evidence type="ECO:0000256" key="5">
    <source>
        <dbReference type="RuleBase" id="RU003796"/>
    </source>
</evidence>
<sequence length="355" mass="40488">MNYRFPPSFYSFQYVPSPAIIQPIAIATPPFAFQQHVSLTCSNPSNLIPSTPPFQTLQSLTSVPSLSSVQSIPTVQNLQPVQSGKNAQSNQNLKNFSLDANLTPVRSHTRTKKVGEDLKSSIQAFVKSFEGDMENTQQISVLSTKFNIKRRRLYDVINVLEAIGCCEKSGLDSVRWYGLNNITVTLDKLKIEKHIHDPLKNLCDMFPVPCCVGISSLTQSFLLMFFALKTDRIDLRYVSQFFSRTTTRYKTTLCKLYQICYILSAIGVTTRTSQVCEITLNSPFYNEEVIEAFDDDYQKNSNEHEEQFAISNLLNHPNKNGINYIHRRREEIKQCYDEAETDKNEPILDDTYEAE</sequence>
<dbReference type="InterPro" id="IPR003316">
    <property type="entry name" value="E2F_WHTH_DNA-bd_dom"/>
</dbReference>
<organism evidence="7 8">
    <name type="scientific">Tritrichomonas foetus</name>
    <dbReference type="NCBI Taxonomy" id="1144522"/>
    <lineage>
        <taxon>Eukaryota</taxon>
        <taxon>Metamonada</taxon>
        <taxon>Parabasalia</taxon>
        <taxon>Tritrichomonadida</taxon>
        <taxon>Tritrichomonadidae</taxon>
        <taxon>Tritrichomonas</taxon>
    </lineage>
</organism>
<dbReference type="GO" id="GO:0090575">
    <property type="term" value="C:RNA polymerase II transcription regulator complex"/>
    <property type="evidence" value="ECO:0007669"/>
    <property type="project" value="TreeGrafter"/>
</dbReference>
<keyword evidence="8" id="KW-1185">Reference proteome</keyword>
<dbReference type="AlphaFoldDB" id="A0A1J4L3A1"/>
<dbReference type="Proteomes" id="UP000179807">
    <property type="component" value="Unassembled WGS sequence"/>
</dbReference>
<evidence type="ECO:0000256" key="3">
    <source>
        <dbReference type="ARBA" id="ARBA00023125"/>
    </source>
</evidence>
<dbReference type="Pfam" id="PF02319">
    <property type="entry name" value="WHD_E2F_TDP"/>
    <property type="match status" value="1"/>
</dbReference>
<proteinExistence type="inferred from homology"/>
<accession>A0A1J4L3A1</accession>
<evidence type="ECO:0000256" key="4">
    <source>
        <dbReference type="ARBA" id="ARBA00023163"/>
    </source>
</evidence>
<evidence type="ECO:0000313" key="7">
    <source>
        <dbReference type="EMBL" id="OHT16430.1"/>
    </source>
</evidence>
<dbReference type="RefSeq" id="XP_068369566.1">
    <property type="nucleotide sequence ID" value="XM_068490840.1"/>
</dbReference>
<comment type="similarity">
    <text evidence="1 5">Belongs to the E2F/DP family.</text>
</comment>
<feature type="domain" description="E2F/DP family winged-helix DNA-binding" evidence="6">
    <location>
        <begin position="113"/>
        <end position="178"/>
    </location>
</feature>
<name>A0A1J4L3A1_9EUKA</name>
<dbReference type="InterPro" id="IPR015633">
    <property type="entry name" value="E2F"/>
</dbReference>
<keyword evidence="3 5" id="KW-0238">DNA-binding</keyword>
<evidence type="ECO:0000256" key="1">
    <source>
        <dbReference type="ARBA" id="ARBA00010940"/>
    </source>
</evidence>
<dbReference type="PANTHER" id="PTHR12081:SF18">
    <property type="entry name" value="TRANSCRIPTION FACTOR E2F2-RELATED"/>
    <property type="match status" value="1"/>
</dbReference>
<dbReference type="GO" id="GO:0000978">
    <property type="term" value="F:RNA polymerase II cis-regulatory region sequence-specific DNA binding"/>
    <property type="evidence" value="ECO:0007669"/>
    <property type="project" value="InterPro"/>
</dbReference>
<dbReference type="InterPro" id="IPR036390">
    <property type="entry name" value="WH_DNA-bd_sf"/>
</dbReference>
<dbReference type="GeneID" id="94825544"/>
<dbReference type="Gene3D" id="1.10.10.10">
    <property type="entry name" value="Winged helix-like DNA-binding domain superfamily/Winged helix DNA-binding domain"/>
    <property type="match status" value="1"/>
</dbReference>
<dbReference type="VEuPathDB" id="TrichDB:TRFO_02686"/>
<evidence type="ECO:0000313" key="8">
    <source>
        <dbReference type="Proteomes" id="UP000179807"/>
    </source>
</evidence>
<comment type="caution">
    <text evidence="7">The sequence shown here is derived from an EMBL/GenBank/DDBJ whole genome shotgun (WGS) entry which is preliminary data.</text>
</comment>
<evidence type="ECO:0000256" key="2">
    <source>
        <dbReference type="ARBA" id="ARBA00023015"/>
    </source>
</evidence>
<dbReference type="GO" id="GO:0000981">
    <property type="term" value="F:DNA-binding transcription factor activity, RNA polymerase II-specific"/>
    <property type="evidence" value="ECO:0007669"/>
    <property type="project" value="TreeGrafter"/>
</dbReference>
<dbReference type="SMART" id="SM01372">
    <property type="entry name" value="E2F_TDP"/>
    <property type="match status" value="1"/>
</dbReference>
<reference evidence="7" key="1">
    <citation type="submission" date="2016-10" db="EMBL/GenBank/DDBJ databases">
        <authorList>
            <person name="Benchimol M."/>
            <person name="Almeida L.G."/>
            <person name="Vasconcelos A.T."/>
            <person name="Perreira-Neves A."/>
            <person name="Rosa I.A."/>
            <person name="Tasca T."/>
            <person name="Bogo M.R."/>
            <person name="de Souza W."/>
        </authorList>
    </citation>
    <scope>NUCLEOTIDE SEQUENCE [LARGE SCALE GENOMIC DNA]</scope>
    <source>
        <strain evidence="7">K</strain>
    </source>
</reference>
<keyword evidence="5" id="KW-0539">Nucleus</keyword>